<accession>A0A2W1JDR2</accession>
<feature type="domain" description="GH3 middle" evidence="1">
    <location>
        <begin position="343"/>
        <end position="414"/>
    </location>
</feature>
<dbReference type="GO" id="GO:0005737">
    <property type="term" value="C:cytoplasm"/>
    <property type="evidence" value="ECO:0007669"/>
    <property type="project" value="TreeGrafter"/>
</dbReference>
<dbReference type="GO" id="GO:0016881">
    <property type="term" value="F:acid-amino acid ligase activity"/>
    <property type="evidence" value="ECO:0007669"/>
    <property type="project" value="TreeGrafter"/>
</dbReference>
<organism evidence="3 4">
    <name type="scientific">Acaryochloris thomasi RCC1774</name>
    <dbReference type="NCBI Taxonomy" id="1764569"/>
    <lineage>
        <taxon>Bacteria</taxon>
        <taxon>Bacillati</taxon>
        <taxon>Cyanobacteriota</taxon>
        <taxon>Cyanophyceae</taxon>
        <taxon>Acaryochloridales</taxon>
        <taxon>Acaryochloridaceae</taxon>
        <taxon>Acaryochloris</taxon>
        <taxon>Acaryochloris thomasi</taxon>
    </lineage>
</organism>
<proteinExistence type="predicted"/>
<dbReference type="OrthoDB" id="614636at2"/>
<sequence length="568" mass="64590">MANFALTMLGLVTQWSKKNFTRKTQNIIEVQTGFLRSLLQAHQNTEFGREYGFSEIQTVEQFRQQVPVQPYSGFEPYIQRMADGETNVLTAEPLIYFNITSGSTGRKKLIPVTKRSRQILSRTNRVAVGIVTAAARREQTPLGTALFPGSVNALGKTKGGIPYAPVSTSDLRLGEFLYRQVVAYPSDVFKISDIATRHYICLLFSLRDPDIRIVCATFPALALLMCDYLERYSESLIRDLETGQLADHLRLDPELRIKLEKEWSAAPQRSAQLRQIFKTHGRLTPQHVWPQLSFLVTARGGTSNFYFQRFPEYFGDIKIYGGIYSSAEATYGVHRDFDTDGVILAIESGFYEFIPEDQWDVEQPQTLLPWEVEVGQCYRIVFSNFSGFYRYDLGDVVEVEGFYEQTPLLIFRYRRGGVMTSVGEKITEFHALQVMQKLQSDFNLQLENFCFTLTYDAPAQYLINIELASGETLTDPVAFLGAFDATLKELHTMYALKRRDQVRPPHLRILAAGSFEQVRQRMVQNGAAESQLKMPHVTEDREFLAGVTVAQEVDGSRIQPVQAADSRR</sequence>
<gene>
    <name evidence="3" type="ORF">C1752_03947</name>
</gene>
<keyword evidence="4" id="KW-1185">Reference proteome</keyword>
<dbReference type="PANTHER" id="PTHR31901:SF9">
    <property type="entry name" value="GH3 DOMAIN-CONTAINING PROTEIN"/>
    <property type="match status" value="1"/>
</dbReference>
<dbReference type="Proteomes" id="UP000248857">
    <property type="component" value="Unassembled WGS sequence"/>
</dbReference>
<dbReference type="RefSeq" id="WP_110987351.1">
    <property type="nucleotide sequence ID" value="NZ_CAWNWM010000012.1"/>
</dbReference>
<dbReference type="InterPro" id="IPR055378">
    <property type="entry name" value="GH3_C"/>
</dbReference>
<evidence type="ECO:0008006" key="5">
    <source>
        <dbReference type="Google" id="ProtNLM"/>
    </source>
</evidence>
<comment type="caution">
    <text evidence="3">The sequence shown here is derived from an EMBL/GenBank/DDBJ whole genome shotgun (WGS) entry which is preliminary data.</text>
</comment>
<dbReference type="AlphaFoldDB" id="A0A2W1JDR2"/>
<dbReference type="Pfam" id="PF03321">
    <property type="entry name" value="GH3"/>
    <property type="match status" value="1"/>
</dbReference>
<evidence type="ECO:0000313" key="3">
    <source>
        <dbReference type="EMBL" id="PZD72020.1"/>
    </source>
</evidence>
<dbReference type="InterPro" id="IPR055377">
    <property type="entry name" value="GH3_M"/>
</dbReference>
<evidence type="ECO:0000313" key="4">
    <source>
        <dbReference type="Proteomes" id="UP000248857"/>
    </source>
</evidence>
<dbReference type="PANTHER" id="PTHR31901">
    <property type="entry name" value="GH3 DOMAIN-CONTAINING PROTEIN"/>
    <property type="match status" value="1"/>
</dbReference>
<dbReference type="Pfam" id="PF23572">
    <property type="entry name" value="GH3_C"/>
    <property type="match status" value="1"/>
</dbReference>
<dbReference type="InterPro" id="IPR004993">
    <property type="entry name" value="GH3"/>
</dbReference>
<dbReference type="EMBL" id="PQWO01000012">
    <property type="protein sequence ID" value="PZD72020.1"/>
    <property type="molecule type" value="Genomic_DNA"/>
</dbReference>
<dbReference type="Pfam" id="PF23571">
    <property type="entry name" value="GH3_M"/>
    <property type="match status" value="1"/>
</dbReference>
<reference evidence="3 4" key="1">
    <citation type="journal article" date="2018" name="Sci. Rep.">
        <title>A novel species of the marine cyanobacterium Acaryochloris with a unique pigment content and lifestyle.</title>
        <authorList>
            <person name="Partensky F."/>
            <person name="Six C."/>
            <person name="Ratin M."/>
            <person name="Garczarek L."/>
            <person name="Vaulot D."/>
            <person name="Probert I."/>
            <person name="Calteau A."/>
            <person name="Gourvil P."/>
            <person name="Marie D."/>
            <person name="Grebert T."/>
            <person name="Bouchier C."/>
            <person name="Le Panse S."/>
            <person name="Gachenot M."/>
            <person name="Rodriguez F."/>
            <person name="Garrido J.L."/>
        </authorList>
    </citation>
    <scope>NUCLEOTIDE SEQUENCE [LARGE SCALE GENOMIC DNA]</scope>
    <source>
        <strain evidence="3 4">RCC1774</strain>
    </source>
</reference>
<protein>
    <recommendedName>
        <fullName evidence="5">GH3 auxin-responsive promoter</fullName>
    </recommendedName>
</protein>
<feature type="domain" description="GH3 C-terminal" evidence="2">
    <location>
        <begin position="430"/>
        <end position="542"/>
    </location>
</feature>
<evidence type="ECO:0000259" key="2">
    <source>
        <dbReference type="Pfam" id="PF23572"/>
    </source>
</evidence>
<name>A0A2W1JDR2_9CYAN</name>
<evidence type="ECO:0000259" key="1">
    <source>
        <dbReference type="Pfam" id="PF23571"/>
    </source>
</evidence>